<dbReference type="Gene3D" id="3.40.190.10">
    <property type="entry name" value="Periplasmic binding protein-like II"/>
    <property type="match status" value="1"/>
</dbReference>
<dbReference type="PROSITE" id="PS51257">
    <property type="entry name" value="PROKAR_LIPOPROTEIN"/>
    <property type="match status" value="1"/>
</dbReference>
<dbReference type="GO" id="GO:0042597">
    <property type="term" value="C:periplasmic space"/>
    <property type="evidence" value="ECO:0007669"/>
    <property type="project" value="UniProtKB-ARBA"/>
</dbReference>
<evidence type="ECO:0000256" key="3">
    <source>
        <dbReference type="ARBA" id="ARBA00022448"/>
    </source>
</evidence>
<dbReference type="PANTHER" id="PTHR30290:SF10">
    <property type="entry name" value="PERIPLASMIC OLIGOPEPTIDE-BINDING PROTEIN-RELATED"/>
    <property type="match status" value="1"/>
</dbReference>
<dbReference type="Gene3D" id="3.10.105.10">
    <property type="entry name" value="Dipeptide-binding Protein, Domain 3"/>
    <property type="match status" value="1"/>
</dbReference>
<evidence type="ECO:0000313" key="8">
    <source>
        <dbReference type="Proteomes" id="UP000823900"/>
    </source>
</evidence>
<keyword evidence="3" id="KW-0813">Transport</keyword>
<evidence type="ECO:0000256" key="2">
    <source>
        <dbReference type="ARBA" id="ARBA00005695"/>
    </source>
</evidence>
<evidence type="ECO:0000256" key="1">
    <source>
        <dbReference type="ARBA" id="ARBA00004196"/>
    </source>
</evidence>
<dbReference type="AlphaFoldDB" id="A0A9D2HL32"/>
<evidence type="ECO:0000313" key="7">
    <source>
        <dbReference type="EMBL" id="HJA72288.1"/>
    </source>
</evidence>
<dbReference type="PIRSF" id="PIRSF002741">
    <property type="entry name" value="MppA"/>
    <property type="match status" value="1"/>
</dbReference>
<dbReference type="Gene3D" id="3.90.76.10">
    <property type="entry name" value="Dipeptide-binding Protein, Domain 1"/>
    <property type="match status" value="1"/>
</dbReference>
<protein>
    <submittedName>
        <fullName evidence="7">ABC transporter substrate-binding protein</fullName>
    </submittedName>
</protein>
<dbReference type="InterPro" id="IPR039424">
    <property type="entry name" value="SBP_5"/>
</dbReference>
<feature type="domain" description="Solute-binding protein family 5" evidence="6">
    <location>
        <begin position="95"/>
        <end position="442"/>
    </location>
</feature>
<sequence>MKSKRLVFAKMLAAAFLAMSLIGCSSEPKQVNYDPADLQPAEEDNFDADITVVQALDMISFDPTASSDMSNVYTLANVYSRLFRYSENLGAEKELCKDYERVSDTEWHFTIWDNVKCHDGSILTIDDVLYCLNRAKDSPIMAALFQPVLEIKKVDDLTIAITTDGPYPSLPTALTNVATSIVPQSYCEYAIENDDWTHPIGSGRYSFVERVIGDTIKFTRFEDYFDQEDRALNKNLTIKVIPEGTSRTIAIETGEADFNAEFATADYERVMANPTLKLWQKNSQTVWHLGMDVTAEWLDNPLVRQAVNFAIDRAACLEVGYEGLGTEVWNCATFAPTVLGAVENPLNMYSYDPERAKELMAEAGCPGFETTIIVFRDEAERMATVVQANLAEIGIQAKITRIENAVFTSYILQHQAPMFITSWGCYEDPDLFLGRRFTETGFGGVNRSWYSNPILDEMIVEGRSSFDNNERTAVYKEIQEFMATEAPEVDLFVSQTLALSNARLKGVVLNAERADKYYKLHY</sequence>
<dbReference type="CDD" id="cd00995">
    <property type="entry name" value="PBP2_NikA_DppA_OppA_like"/>
    <property type="match status" value="1"/>
</dbReference>
<comment type="similarity">
    <text evidence="2">Belongs to the bacterial solute-binding protein 5 family.</text>
</comment>
<dbReference type="Proteomes" id="UP000823900">
    <property type="component" value="Unassembled WGS sequence"/>
</dbReference>
<dbReference type="EMBL" id="DWZA01000101">
    <property type="protein sequence ID" value="HJA72288.1"/>
    <property type="molecule type" value="Genomic_DNA"/>
</dbReference>
<name>A0A9D2HL32_9FIRM</name>
<dbReference type="GO" id="GO:0043190">
    <property type="term" value="C:ATP-binding cassette (ABC) transporter complex"/>
    <property type="evidence" value="ECO:0007669"/>
    <property type="project" value="InterPro"/>
</dbReference>
<keyword evidence="4 5" id="KW-0732">Signal</keyword>
<organism evidence="7 8">
    <name type="scientific">Candidatus Lachnoclostridium stercoravium</name>
    <dbReference type="NCBI Taxonomy" id="2838633"/>
    <lineage>
        <taxon>Bacteria</taxon>
        <taxon>Bacillati</taxon>
        <taxon>Bacillota</taxon>
        <taxon>Clostridia</taxon>
        <taxon>Lachnospirales</taxon>
        <taxon>Lachnospiraceae</taxon>
    </lineage>
</organism>
<accession>A0A9D2HL32</accession>
<proteinExistence type="inferred from homology"/>
<reference evidence="7" key="2">
    <citation type="submission" date="2021-04" db="EMBL/GenBank/DDBJ databases">
        <authorList>
            <person name="Gilroy R."/>
        </authorList>
    </citation>
    <scope>NUCLEOTIDE SEQUENCE</scope>
    <source>
        <strain evidence="7">CHK178-16964</strain>
    </source>
</reference>
<dbReference type="PANTHER" id="PTHR30290">
    <property type="entry name" value="PERIPLASMIC BINDING COMPONENT OF ABC TRANSPORTER"/>
    <property type="match status" value="1"/>
</dbReference>
<dbReference type="InterPro" id="IPR000914">
    <property type="entry name" value="SBP_5_dom"/>
</dbReference>
<dbReference type="InterPro" id="IPR030678">
    <property type="entry name" value="Peptide/Ni-bd"/>
</dbReference>
<evidence type="ECO:0000256" key="5">
    <source>
        <dbReference type="SAM" id="SignalP"/>
    </source>
</evidence>
<dbReference type="SUPFAM" id="SSF53850">
    <property type="entry name" value="Periplasmic binding protein-like II"/>
    <property type="match status" value="1"/>
</dbReference>
<reference evidence="7" key="1">
    <citation type="journal article" date="2021" name="PeerJ">
        <title>Extensive microbial diversity within the chicken gut microbiome revealed by metagenomics and culture.</title>
        <authorList>
            <person name="Gilroy R."/>
            <person name="Ravi A."/>
            <person name="Getino M."/>
            <person name="Pursley I."/>
            <person name="Horton D.L."/>
            <person name="Alikhan N.F."/>
            <person name="Baker D."/>
            <person name="Gharbi K."/>
            <person name="Hall N."/>
            <person name="Watson M."/>
            <person name="Adriaenssens E.M."/>
            <person name="Foster-Nyarko E."/>
            <person name="Jarju S."/>
            <person name="Secka A."/>
            <person name="Antonio M."/>
            <person name="Oren A."/>
            <person name="Chaudhuri R.R."/>
            <person name="La Ragione R."/>
            <person name="Hildebrand F."/>
            <person name="Pallen M.J."/>
        </authorList>
    </citation>
    <scope>NUCLEOTIDE SEQUENCE</scope>
    <source>
        <strain evidence="7">CHK178-16964</strain>
    </source>
</reference>
<dbReference type="GO" id="GO:0030313">
    <property type="term" value="C:cell envelope"/>
    <property type="evidence" value="ECO:0007669"/>
    <property type="project" value="UniProtKB-SubCell"/>
</dbReference>
<feature type="chain" id="PRO_5038541114" evidence="5">
    <location>
        <begin position="26"/>
        <end position="522"/>
    </location>
</feature>
<dbReference type="GO" id="GO:0015833">
    <property type="term" value="P:peptide transport"/>
    <property type="evidence" value="ECO:0007669"/>
    <property type="project" value="TreeGrafter"/>
</dbReference>
<dbReference type="Pfam" id="PF00496">
    <property type="entry name" value="SBP_bac_5"/>
    <property type="match status" value="1"/>
</dbReference>
<feature type="signal peptide" evidence="5">
    <location>
        <begin position="1"/>
        <end position="25"/>
    </location>
</feature>
<comment type="subcellular location">
    <subcellularLocation>
        <location evidence="1">Cell envelope</location>
    </subcellularLocation>
</comment>
<comment type="caution">
    <text evidence="7">The sequence shown here is derived from an EMBL/GenBank/DDBJ whole genome shotgun (WGS) entry which is preliminary data.</text>
</comment>
<evidence type="ECO:0000259" key="6">
    <source>
        <dbReference type="Pfam" id="PF00496"/>
    </source>
</evidence>
<gene>
    <name evidence="7" type="ORF">IAA07_12070</name>
</gene>
<dbReference type="GO" id="GO:1904680">
    <property type="term" value="F:peptide transmembrane transporter activity"/>
    <property type="evidence" value="ECO:0007669"/>
    <property type="project" value="TreeGrafter"/>
</dbReference>
<evidence type="ECO:0000256" key="4">
    <source>
        <dbReference type="ARBA" id="ARBA00022729"/>
    </source>
</evidence>